<dbReference type="AlphaFoldDB" id="A0A090QYH6"/>
<accession>A0A090QYH6</accession>
<gene>
    <name evidence="1" type="ORF">JCM19237_301</name>
</gene>
<sequence>MPELQALNVAVNGFGTAIDSMGRYMTIHRFHYVGVPACHITIHGFQPGYVTRY</sequence>
<name>A0A090QYH6_9GAMM</name>
<organism evidence="1 2">
    <name type="scientific">Photobacterium aphoticum</name>
    <dbReference type="NCBI Taxonomy" id="754436"/>
    <lineage>
        <taxon>Bacteria</taxon>
        <taxon>Pseudomonadati</taxon>
        <taxon>Pseudomonadota</taxon>
        <taxon>Gammaproteobacteria</taxon>
        <taxon>Vibrionales</taxon>
        <taxon>Vibrionaceae</taxon>
        <taxon>Photobacterium</taxon>
    </lineage>
</organism>
<comment type="caution">
    <text evidence="1">The sequence shown here is derived from an EMBL/GenBank/DDBJ whole genome shotgun (WGS) entry which is preliminary data.</text>
</comment>
<reference evidence="1 2" key="1">
    <citation type="journal article" date="2014" name="Genome Announc.">
        <title>Draft Genome Sequences of Two Vibrionaceae Species, Vibrio ponticus C121 and Photobacterium aphoticum C119, Isolated as Coral Reef Microbiota.</title>
        <authorList>
            <person name="Al-saari N."/>
            <person name="Meirelles P.M."/>
            <person name="Mino S."/>
            <person name="Suda W."/>
            <person name="Oshima K."/>
            <person name="Hattori M."/>
            <person name="Ohkuma M."/>
            <person name="Thompson F.L."/>
            <person name="Gomez-Gil B."/>
            <person name="Sawabe T."/>
            <person name="Sawabe T."/>
        </authorList>
    </citation>
    <scope>NUCLEOTIDE SEQUENCE [LARGE SCALE GENOMIC DNA]</scope>
    <source>
        <strain evidence="1 2">JCM 19237</strain>
    </source>
</reference>
<dbReference type="Proteomes" id="UP000029227">
    <property type="component" value="Unassembled WGS sequence"/>
</dbReference>
<evidence type="ECO:0000313" key="1">
    <source>
        <dbReference type="EMBL" id="GAL07921.1"/>
    </source>
</evidence>
<proteinExistence type="predicted"/>
<dbReference type="EMBL" id="BBMN01000020">
    <property type="protein sequence ID" value="GAL07921.1"/>
    <property type="molecule type" value="Genomic_DNA"/>
</dbReference>
<protein>
    <submittedName>
        <fullName evidence="1">Uncharacterized protein</fullName>
    </submittedName>
</protein>
<evidence type="ECO:0000313" key="2">
    <source>
        <dbReference type="Proteomes" id="UP000029227"/>
    </source>
</evidence>